<sequence>MRVRKINFSTSLSFSRFVTRLCKEAYVLIFSRIDVETTTNKKRYLEKFKDEPMHDLRLHKLVPEVFGPSGQETRVAGDNIDIAGVDRHGKQMKLFAEQLGNLVYKAIAAALASYESLHALIDDMEA</sequence>
<dbReference type="EMBL" id="JACEIK010010490">
    <property type="protein sequence ID" value="MCE3215211.1"/>
    <property type="molecule type" value="Genomic_DNA"/>
</dbReference>
<accession>A0ABS8WUJ5</accession>
<proteinExistence type="predicted"/>
<keyword evidence="2" id="KW-1185">Reference proteome</keyword>
<organism evidence="1 2">
    <name type="scientific">Datura stramonium</name>
    <name type="common">Jimsonweed</name>
    <name type="synonym">Common thornapple</name>
    <dbReference type="NCBI Taxonomy" id="4076"/>
    <lineage>
        <taxon>Eukaryota</taxon>
        <taxon>Viridiplantae</taxon>
        <taxon>Streptophyta</taxon>
        <taxon>Embryophyta</taxon>
        <taxon>Tracheophyta</taxon>
        <taxon>Spermatophyta</taxon>
        <taxon>Magnoliopsida</taxon>
        <taxon>eudicotyledons</taxon>
        <taxon>Gunneridae</taxon>
        <taxon>Pentapetalae</taxon>
        <taxon>asterids</taxon>
        <taxon>lamiids</taxon>
        <taxon>Solanales</taxon>
        <taxon>Solanaceae</taxon>
        <taxon>Solanoideae</taxon>
        <taxon>Datureae</taxon>
        <taxon>Datura</taxon>
    </lineage>
</organism>
<dbReference type="Proteomes" id="UP000823775">
    <property type="component" value="Unassembled WGS sequence"/>
</dbReference>
<gene>
    <name evidence="1" type="ORF">HAX54_001282</name>
</gene>
<evidence type="ECO:0000313" key="1">
    <source>
        <dbReference type="EMBL" id="MCE3215211.1"/>
    </source>
</evidence>
<reference evidence="1 2" key="1">
    <citation type="journal article" date="2021" name="BMC Genomics">
        <title>Datura genome reveals duplications of psychoactive alkaloid biosynthetic genes and high mutation rate following tissue culture.</title>
        <authorList>
            <person name="Rajewski A."/>
            <person name="Carter-House D."/>
            <person name="Stajich J."/>
            <person name="Litt A."/>
        </authorList>
    </citation>
    <scope>NUCLEOTIDE SEQUENCE [LARGE SCALE GENOMIC DNA]</scope>
    <source>
        <strain evidence="1">AR-01</strain>
    </source>
</reference>
<protein>
    <submittedName>
        <fullName evidence="1">Uncharacterized protein</fullName>
    </submittedName>
</protein>
<name>A0ABS8WUJ5_DATST</name>
<comment type="caution">
    <text evidence="1">The sequence shown here is derived from an EMBL/GenBank/DDBJ whole genome shotgun (WGS) entry which is preliminary data.</text>
</comment>
<evidence type="ECO:0000313" key="2">
    <source>
        <dbReference type="Proteomes" id="UP000823775"/>
    </source>
</evidence>